<dbReference type="Proteomes" id="UP000298616">
    <property type="component" value="Chromosome"/>
</dbReference>
<evidence type="ECO:0000313" key="1">
    <source>
        <dbReference type="EMBL" id="QCK15778.1"/>
    </source>
</evidence>
<dbReference type="OrthoDB" id="9822030at2"/>
<proteinExistence type="predicted"/>
<dbReference type="RefSeq" id="WP_137091374.1">
    <property type="nucleotide sequence ID" value="NZ_CP028923.1"/>
</dbReference>
<organism evidence="1 2">
    <name type="scientific">Mangrovivirga cuniculi</name>
    <dbReference type="NCBI Taxonomy" id="2715131"/>
    <lineage>
        <taxon>Bacteria</taxon>
        <taxon>Pseudomonadati</taxon>
        <taxon>Bacteroidota</taxon>
        <taxon>Cytophagia</taxon>
        <taxon>Cytophagales</taxon>
        <taxon>Mangrovivirgaceae</taxon>
        <taxon>Mangrovivirga</taxon>
    </lineage>
</organism>
<dbReference type="EMBL" id="CP028923">
    <property type="protein sequence ID" value="QCK15778.1"/>
    <property type="molecule type" value="Genomic_DNA"/>
</dbReference>
<keyword evidence="2" id="KW-1185">Reference proteome</keyword>
<dbReference type="KEGG" id="fpf:DCC35_14000"/>
<accession>A0A4D7K907</accession>
<dbReference type="AlphaFoldDB" id="A0A4D7K907"/>
<sequence>MAKKESIKSLKELQVMMPELVKKYGNDQKIVLGALANPILALEELGYSISAKAKTEIEERIKYGPEGKKEFEKIEKKIQKTAGKSIDPNSNKDLSKYFEKKLGDEFKLNKKKVKTADLIRLINKPPDKRAILIKNRDPLEKYKKADDLIPLLIEYREMKASVPELAPKPLYKKITAGKMKSGISFSKMKIKMNKSSKAATRKTKK</sequence>
<name>A0A4D7K907_9BACT</name>
<protein>
    <submittedName>
        <fullName evidence="1">Uncharacterized protein</fullName>
    </submittedName>
</protein>
<reference evidence="1 2" key="1">
    <citation type="submission" date="2018-04" db="EMBL/GenBank/DDBJ databases">
        <title>Complete genome uncultured novel isolate.</title>
        <authorList>
            <person name="Merlino G."/>
        </authorList>
    </citation>
    <scope>NUCLEOTIDE SEQUENCE [LARGE SCALE GENOMIC DNA]</scope>
    <source>
        <strain evidence="2">R1DC9</strain>
    </source>
</reference>
<dbReference type="Gene3D" id="1.20.1060.10">
    <property type="entry name" value="Taq DNA Polymerase, Chain T, domain 4"/>
    <property type="match status" value="1"/>
</dbReference>
<gene>
    <name evidence="1" type="ORF">DCC35_14000</name>
</gene>
<evidence type="ECO:0000313" key="2">
    <source>
        <dbReference type="Proteomes" id="UP000298616"/>
    </source>
</evidence>